<evidence type="ECO:0000256" key="1">
    <source>
        <dbReference type="ARBA" id="ARBA00009673"/>
    </source>
</evidence>
<evidence type="ECO:0008006" key="3">
    <source>
        <dbReference type="Google" id="ProtNLM"/>
    </source>
</evidence>
<dbReference type="GO" id="GO:0005737">
    <property type="term" value="C:cytoplasm"/>
    <property type="evidence" value="ECO:0007669"/>
    <property type="project" value="InterPro"/>
</dbReference>
<dbReference type="PANTHER" id="PTHR10472:SF5">
    <property type="entry name" value="D-AMINOACYL-TRNA DEACYLASE 1"/>
    <property type="match status" value="1"/>
</dbReference>
<dbReference type="AlphaFoldDB" id="A0A0F9H952"/>
<dbReference type="PANTHER" id="PTHR10472">
    <property type="entry name" value="D-TYROSYL-TRNA TYR DEACYLASE"/>
    <property type="match status" value="1"/>
</dbReference>
<dbReference type="NCBIfam" id="TIGR00256">
    <property type="entry name" value="D-aminoacyl-tRNA deacylase"/>
    <property type="match status" value="1"/>
</dbReference>
<dbReference type="SUPFAM" id="SSF69500">
    <property type="entry name" value="DTD-like"/>
    <property type="match status" value="1"/>
</dbReference>
<evidence type="ECO:0000313" key="2">
    <source>
        <dbReference type="EMBL" id="KKL71672.1"/>
    </source>
</evidence>
<organism evidence="2">
    <name type="scientific">marine sediment metagenome</name>
    <dbReference type="NCBI Taxonomy" id="412755"/>
    <lineage>
        <taxon>unclassified sequences</taxon>
        <taxon>metagenomes</taxon>
        <taxon>ecological metagenomes</taxon>
    </lineage>
</organism>
<dbReference type="HAMAP" id="MF_00518">
    <property type="entry name" value="Deacylase_Dtd"/>
    <property type="match status" value="1"/>
</dbReference>
<dbReference type="GO" id="GO:0051500">
    <property type="term" value="F:D-tyrosyl-tRNA(Tyr) deacylase activity"/>
    <property type="evidence" value="ECO:0007669"/>
    <property type="project" value="TreeGrafter"/>
</dbReference>
<accession>A0A0F9H952</accession>
<dbReference type="EMBL" id="LAZR01025520">
    <property type="protein sequence ID" value="KKL71672.1"/>
    <property type="molecule type" value="Genomic_DNA"/>
</dbReference>
<comment type="caution">
    <text evidence="2">The sequence shown here is derived from an EMBL/GenBank/DDBJ whole genome shotgun (WGS) entry which is preliminary data.</text>
</comment>
<comment type="similarity">
    <text evidence="1">Belongs to the DTD family.</text>
</comment>
<dbReference type="PROSITE" id="PS51257">
    <property type="entry name" value="PROKAR_LIPOPROTEIN"/>
    <property type="match status" value="1"/>
</dbReference>
<dbReference type="Gene3D" id="3.50.80.10">
    <property type="entry name" value="D-tyrosyl-tRNA(Tyr) deacylase"/>
    <property type="match status" value="1"/>
</dbReference>
<sequence length="145" mass="16566">MRAVIQRVKEAKVEVDQKIVGQINQGILVLFGCHKDDIDNQIDYLVDKIVNMRIFSDEDDKMNLSIKDISGDILVVSQFTLLADTKKGRRPSFINSMEPKKANEFYEKFISKLKENIKKVQTGIFGAKMQIFLINDGPVTFILDL</sequence>
<dbReference type="CDD" id="cd00563">
    <property type="entry name" value="Dtyr_deacylase"/>
    <property type="match status" value="1"/>
</dbReference>
<dbReference type="InterPro" id="IPR003732">
    <property type="entry name" value="Daa-tRNA_deacyls_DTD"/>
</dbReference>
<name>A0A0F9H952_9ZZZZ</name>
<reference evidence="2" key="1">
    <citation type="journal article" date="2015" name="Nature">
        <title>Complex archaea that bridge the gap between prokaryotes and eukaryotes.</title>
        <authorList>
            <person name="Spang A."/>
            <person name="Saw J.H."/>
            <person name="Jorgensen S.L."/>
            <person name="Zaremba-Niedzwiedzka K."/>
            <person name="Martijn J."/>
            <person name="Lind A.E."/>
            <person name="van Eijk R."/>
            <person name="Schleper C."/>
            <person name="Guy L."/>
            <person name="Ettema T.J."/>
        </authorList>
    </citation>
    <scope>NUCLEOTIDE SEQUENCE</scope>
</reference>
<protein>
    <recommendedName>
        <fullName evidence="3">D-aminoacyl-tRNA deacylase</fullName>
    </recommendedName>
</protein>
<dbReference type="InterPro" id="IPR023509">
    <property type="entry name" value="DTD-like_sf"/>
</dbReference>
<proteinExistence type="inferred from homology"/>
<gene>
    <name evidence="2" type="ORF">LCGC14_2092560</name>
</gene>
<dbReference type="Pfam" id="PF02580">
    <property type="entry name" value="Tyr_Deacylase"/>
    <property type="match status" value="1"/>
</dbReference>
<dbReference type="FunFam" id="3.50.80.10:FF:000001">
    <property type="entry name" value="D-aminoacyl-tRNA deacylase"/>
    <property type="match status" value="1"/>
</dbReference>